<dbReference type="GO" id="GO:0043093">
    <property type="term" value="P:FtsZ-dependent cytokinesis"/>
    <property type="evidence" value="ECO:0007669"/>
    <property type="project" value="TreeGrafter"/>
</dbReference>
<organism evidence="12 13">
    <name type="scientific">Volucribacter amazonae</name>
    <dbReference type="NCBI Taxonomy" id="256731"/>
    <lineage>
        <taxon>Bacteria</taxon>
        <taxon>Pseudomonadati</taxon>
        <taxon>Pseudomonadota</taxon>
        <taxon>Gammaproteobacteria</taxon>
        <taxon>Pasteurellales</taxon>
        <taxon>Pasteurellaceae</taxon>
        <taxon>Volucribacter</taxon>
    </lineage>
</organism>
<keyword evidence="7" id="KW-0717">Septation</keyword>
<proteinExistence type="inferred from homology"/>
<dbReference type="Gene3D" id="3.30.160.880">
    <property type="entry name" value="Cell division protein ZapA protomer, N-terminal domain"/>
    <property type="match status" value="1"/>
</dbReference>
<comment type="function">
    <text evidence="9">Activator of cell division through the inhibition of FtsZ GTPase activity, therefore promoting FtsZ assembly into bundles of protofilaments necessary for the formation of the division Z ring. It is recruited early at mid-cell but it is not essential for cell division.</text>
</comment>
<evidence type="ECO:0000256" key="9">
    <source>
        <dbReference type="ARBA" id="ARBA00024910"/>
    </source>
</evidence>
<dbReference type="InterPro" id="IPR007838">
    <property type="entry name" value="Cell_div_ZapA-like"/>
</dbReference>
<keyword evidence="6" id="KW-0175">Coiled coil</keyword>
<dbReference type="GO" id="GO:0000921">
    <property type="term" value="P:septin ring assembly"/>
    <property type="evidence" value="ECO:0007669"/>
    <property type="project" value="TreeGrafter"/>
</dbReference>
<evidence type="ECO:0000256" key="3">
    <source>
        <dbReference type="ARBA" id="ARBA00015195"/>
    </source>
</evidence>
<keyword evidence="8" id="KW-0131">Cell cycle</keyword>
<comment type="subcellular location">
    <subcellularLocation>
        <location evidence="1">Cytoplasm</location>
    </subcellularLocation>
</comment>
<evidence type="ECO:0000256" key="11">
    <source>
        <dbReference type="ARBA" id="ARBA00033158"/>
    </source>
</evidence>
<reference evidence="12" key="1">
    <citation type="submission" date="2016-03" db="EMBL/GenBank/DDBJ databases">
        <title>Co-evolution between Pasteurellaceae and their hosts.</title>
        <authorList>
            <person name="Hansen M.J."/>
            <person name="Bojesen A.M."/>
            <person name="Planet P."/>
        </authorList>
    </citation>
    <scope>NUCLEOTIDE SEQUENCE</scope>
    <source>
        <strain evidence="12">146/S8/89</strain>
    </source>
</reference>
<keyword evidence="4" id="KW-0963">Cytoplasm</keyword>
<dbReference type="Proteomes" id="UP001155500">
    <property type="component" value="Unassembled WGS sequence"/>
</dbReference>
<dbReference type="PANTHER" id="PTHR34981:SF1">
    <property type="entry name" value="CELL DIVISION PROTEIN ZAPA"/>
    <property type="match status" value="1"/>
</dbReference>
<dbReference type="AlphaFoldDB" id="A0A9X4SLG0"/>
<gene>
    <name evidence="12" type="ORF">A6A20_05030</name>
</gene>
<dbReference type="Gene3D" id="1.20.5.50">
    <property type="match status" value="1"/>
</dbReference>
<comment type="similarity">
    <text evidence="2">Belongs to the ZapA family. Type 1 subfamily.</text>
</comment>
<dbReference type="GO" id="GO:0000917">
    <property type="term" value="P:division septum assembly"/>
    <property type="evidence" value="ECO:0007669"/>
    <property type="project" value="UniProtKB-KW"/>
</dbReference>
<keyword evidence="5 12" id="KW-0132">Cell division</keyword>
<dbReference type="InterPro" id="IPR036192">
    <property type="entry name" value="Cell_div_ZapA-like_sf"/>
</dbReference>
<dbReference type="GO" id="GO:0005829">
    <property type="term" value="C:cytosol"/>
    <property type="evidence" value="ECO:0007669"/>
    <property type="project" value="TreeGrafter"/>
</dbReference>
<evidence type="ECO:0000256" key="2">
    <source>
        <dbReference type="ARBA" id="ARBA00010074"/>
    </source>
</evidence>
<evidence type="ECO:0000256" key="5">
    <source>
        <dbReference type="ARBA" id="ARBA00022618"/>
    </source>
</evidence>
<keyword evidence="13" id="KW-1185">Reference proteome</keyword>
<dbReference type="PANTHER" id="PTHR34981">
    <property type="entry name" value="CELL DIVISION PROTEIN ZAPA"/>
    <property type="match status" value="1"/>
</dbReference>
<name>A0A9X4SLG0_9PAST</name>
<protein>
    <recommendedName>
        <fullName evidence="3">Cell division protein ZapA</fullName>
    </recommendedName>
    <alternativeName>
        <fullName evidence="11">Z ring-associated protein ZapA</fullName>
    </alternativeName>
</protein>
<sequence length="104" mass="11920">MSSKSIEITIFGQTLRLNCPEQQHEELRAASQDLENKVAELKERTGIVQLERLLAIVGLNLSFELAQEKQKNLAIENVLHTRIQQLDHSLDHILTQQQNSKLHN</sequence>
<dbReference type="GO" id="GO:0030428">
    <property type="term" value="C:cell septum"/>
    <property type="evidence" value="ECO:0007669"/>
    <property type="project" value="TreeGrafter"/>
</dbReference>
<dbReference type="SUPFAM" id="SSF102829">
    <property type="entry name" value="Cell division protein ZapA-like"/>
    <property type="match status" value="1"/>
</dbReference>
<comment type="caution">
    <text evidence="12">The sequence shown here is derived from an EMBL/GenBank/DDBJ whole genome shotgun (WGS) entry which is preliminary data.</text>
</comment>
<dbReference type="GO" id="GO:0032153">
    <property type="term" value="C:cell division site"/>
    <property type="evidence" value="ECO:0007669"/>
    <property type="project" value="TreeGrafter"/>
</dbReference>
<dbReference type="InterPro" id="IPR042233">
    <property type="entry name" value="Cell_div_ZapA_N"/>
</dbReference>
<evidence type="ECO:0000256" key="1">
    <source>
        <dbReference type="ARBA" id="ARBA00004496"/>
    </source>
</evidence>
<comment type="subunit">
    <text evidence="10">Homodimer. Interacts with FtsZ.</text>
</comment>
<evidence type="ECO:0000256" key="7">
    <source>
        <dbReference type="ARBA" id="ARBA00023210"/>
    </source>
</evidence>
<evidence type="ECO:0000256" key="10">
    <source>
        <dbReference type="ARBA" id="ARBA00026068"/>
    </source>
</evidence>
<evidence type="ECO:0000313" key="13">
    <source>
        <dbReference type="Proteomes" id="UP001155500"/>
    </source>
</evidence>
<dbReference type="Pfam" id="PF05164">
    <property type="entry name" value="ZapA"/>
    <property type="match status" value="1"/>
</dbReference>
<accession>A0A9X4SLG0</accession>
<evidence type="ECO:0000256" key="6">
    <source>
        <dbReference type="ARBA" id="ARBA00023054"/>
    </source>
</evidence>
<evidence type="ECO:0000313" key="12">
    <source>
        <dbReference type="EMBL" id="MDG6895003.1"/>
    </source>
</evidence>
<evidence type="ECO:0000256" key="4">
    <source>
        <dbReference type="ARBA" id="ARBA00022490"/>
    </source>
</evidence>
<dbReference type="EMBL" id="LWID01000001">
    <property type="protein sequence ID" value="MDG6895003.1"/>
    <property type="molecule type" value="Genomic_DNA"/>
</dbReference>
<dbReference type="RefSeq" id="WP_279572444.1">
    <property type="nucleotide sequence ID" value="NZ_LWID01000001.1"/>
</dbReference>
<evidence type="ECO:0000256" key="8">
    <source>
        <dbReference type="ARBA" id="ARBA00023306"/>
    </source>
</evidence>